<dbReference type="Gene3D" id="3.40.50.720">
    <property type="entry name" value="NAD(P)-binding Rossmann-like Domain"/>
    <property type="match status" value="1"/>
</dbReference>
<dbReference type="InterPro" id="IPR045886">
    <property type="entry name" value="ThiF/MoeB/HesA"/>
</dbReference>
<organism evidence="2 3">
    <name type="scientific">Desulfosporosinus hippei DSM 8344</name>
    <dbReference type="NCBI Taxonomy" id="1121419"/>
    <lineage>
        <taxon>Bacteria</taxon>
        <taxon>Bacillati</taxon>
        <taxon>Bacillota</taxon>
        <taxon>Clostridia</taxon>
        <taxon>Eubacteriales</taxon>
        <taxon>Desulfitobacteriaceae</taxon>
        <taxon>Desulfosporosinus</taxon>
    </lineage>
</organism>
<proteinExistence type="predicted"/>
<dbReference type="EMBL" id="FNCP01000003">
    <property type="protein sequence ID" value="SDG44158.1"/>
    <property type="molecule type" value="Genomic_DNA"/>
</dbReference>
<dbReference type="GO" id="GO:0061504">
    <property type="term" value="P:cyclic threonylcarbamoyladenosine biosynthetic process"/>
    <property type="evidence" value="ECO:0007669"/>
    <property type="project" value="TreeGrafter"/>
</dbReference>
<dbReference type="AlphaFoldDB" id="A0A1G7U9W1"/>
<dbReference type="GO" id="GO:0008641">
    <property type="term" value="F:ubiquitin-like modifier activating enzyme activity"/>
    <property type="evidence" value="ECO:0007669"/>
    <property type="project" value="InterPro"/>
</dbReference>
<gene>
    <name evidence="2" type="ORF">SAMN05443529_10369</name>
</gene>
<dbReference type="PANTHER" id="PTHR43267">
    <property type="entry name" value="TRNA THREONYLCARBAMOYLADENOSINE DEHYDRATASE"/>
    <property type="match status" value="1"/>
</dbReference>
<evidence type="ECO:0000259" key="1">
    <source>
        <dbReference type="Pfam" id="PF00899"/>
    </source>
</evidence>
<dbReference type="STRING" id="1121419.SAMN05443529_10369"/>
<keyword evidence="3" id="KW-1185">Reference proteome</keyword>
<dbReference type="InterPro" id="IPR035985">
    <property type="entry name" value="Ubiquitin-activating_enz"/>
</dbReference>
<feature type="domain" description="THIF-type NAD/FAD binding fold" evidence="1">
    <location>
        <begin position="24"/>
        <end position="264"/>
    </location>
</feature>
<dbReference type="GO" id="GO:0061503">
    <property type="term" value="F:tRNA threonylcarbamoyladenosine dehydratase"/>
    <property type="evidence" value="ECO:0007669"/>
    <property type="project" value="TreeGrafter"/>
</dbReference>
<dbReference type="SUPFAM" id="SSF69572">
    <property type="entry name" value="Activating enzymes of the ubiquitin-like proteins"/>
    <property type="match status" value="1"/>
</dbReference>
<dbReference type="Pfam" id="PF00899">
    <property type="entry name" value="ThiF"/>
    <property type="match status" value="1"/>
</dbReference>
<dbReference type="PANTHER" id="PTHR43267:SF1">
    <property type="entry name" value="TRNA THREONYLCARBAMOYLADENOSINE DEHYDRATASE"/>
    <property type="match status" value="1"/>
</dbReference>
<dbReference type="Proteomes" id="UP000198656">
    <property type="component" value="Unassembled WGS sequence"/>
</dbReference>
<dbReference type="FunFam" id="3.40.50.720:FF:000141">
    <property type="entry name" value="tRNA threonylcarbamoyladenosine dehydratase"/>
    <property type="match status" value="1"/>
</dbReference>
<accession>A0A1G7U9W1</accession>
<reference evidence="3" key="1">
    <citation type="submission" date="2016-10" db="EMBL/GenBank/DDBJ databases">
        <authorList>
            <person name="Varghese N."/>
            <person name="Submissions S."/>
        </authorList>
    </citation>
    <scope>NUCLEOTIDE SEQUENCE [LARGE SCALE GENOMIC DNA]</scope>
    <source>
        <strain evidence="3">DSM 8344</strain>
    </source>
</reference>
<dbReference type="CDD" id="cd00755">
    <property type="entry name" value="YgdL_like"/>
    <property type="match status" value="1"/>
</dbReference>
<protein>
    <submittedName>
        <fullName evidence="2">tRNA A37 threonylcarbamoyladenosine dehydratase</fullName>
    </submittedName>
</protein>
<sequence>MINSKGNYLKSGGNMQHKFSRTELLIGPSGQEKLQQSSVMIFGIGGVGSFTVEALARAGIGHLILVDFDDICLTNINRQLHALHSTVGEAKVEVMKRRIQEINPSAKVEAFKEFYSVTDADRFLDRNLSYVVDAIDTVSSKVSLAKECLLRGIPFISSMGAGNRLTAENYRVADLSKTSGDPLAKAMRKLLRKEGITKGVKVVFSPDLPLTPFTSDANCTTNCICPSGDAPCAVKRQIPGSISFVPSVVGLLIAGEVIRDLLNNSTTAQV</sequence>
<evidence type="ECO:0000313" key="3">
    <source>
        <dbReference type="Proteomes" id="UP000198656"/>
    </source>
</evidence>
<evidence type="ECO:0000313" key="2">
    <source>
        <dbReference type="EMBL" id="SDG44158.1"/>
    </source>
</evidence>
<dbReference type="InterPro" id="IPR000594">
    <property type="entry name" value="ThiF_NAD_FAD-bd"/>
</dbReference>
<name>A0A1G7U9W1_9FIRM</name>